<organism evidence="1">
    <name type="scientific">Salvia splendens</name>
    <name type="common">Scarlet sage</name>
    <dbReference type="NCBI Taxonomy" id="180675"/>
    <lineage>
        <taxon>Eukaryota</taxon>
        <taxon>Viridiplantae</taxon>
        <taxon>Streptophyta</taxon>
        <taxon>Embryophyta</taxon>
        <taxon>Tracheophyta</taxon>
        <taxon>Spermatophyta</taxon>
        <taxon>Magnoliopsida</taxon>
        <taxon>eudicotyledons</taxon>
        <taxon>Gunneridae</taxon>
        <taxon>Pentapetalae</taxon>
        <taxon>asterids</taxon>
        <taxon>lamiids</taxon>
        <taxon>Lamiales</taxon>
        <taxon>Lamiaceae</taxon>
        <taxon>Nepetoideae</taxon>
        <taxon>Mentheae</taxon>
        <taxon>Salviinae</taxon>
        <taxon>Salvia</taxon>
        <taxon>Salvia subgen. Calosphace</taxon>
        <taxon>core Calosphace</taxon>
    </lineage>
</organism>
<comment type="caution">
    <text evidence="1">The sequence shown here is derived from an EMBL/GenBank/DDBJ whole genome shotgun (WGS) entry which is preliminary data.</text>
</comment>
<dbReference type="EMBL" id="PNBA02000002">
    <property type="protein sequence ID" value="KAG6434469.1"/>
    <property type="molecule type" value="Genomic_DNA"/>
</dbReference>
<proteinExistence type="predicted"/>
<accession>A0A8X8YMZ0</accession>
<name>A0A8X8YMZ0_SALSN</name>
<dbReference type="Proteomes" id="UP000298416">
    <property type="component" value="Unassembled WGS sequence"/>
</dbReference>
<reference evidence="1" key="2">
    <citation type="submission" date="2020-08" db="EMBL/GenBank/DDBJ databases">
        <title>Plant Genome Project.</title>
        <authorList>
            <person name="Zhang R.-G."/>
        </authorList>
    </citation>
    <scope>NUCLEOTIDE SEQUENCE</scope>
    <source>
        <strain evidence="1">Huo1</strain>
        <tissue evidence="1">Leaf</tissue>
    </source>
</reference>
<reference evidence="1" key="1">
    <citation type="submission" date="2018-01" db="EMBL/GenBank/DDBJ databases">
        <authorList>
            <person name="Mao J.F."/>
        </authorList>
    </citation>
    <scope>NUCLEOTIDE SEQUENCE</scope>
    <source>
        <strain evidence="1">Huo1</strain>
        <tissue evidence="1">Leaf</tissue>
    </source>
</reference>
<protein>
    <submittedName>
        <fullName evidence="1">Uncharacterized protein</fullName>
    </submittedName>
</protein>
<evidence type="ECO:0000313" key="1">
    <source>
        <dbReference type="EMBL" id="KAG6434469.1"/>
    </source>
</evidence>
<keyword evidence="2" id="KW-1185">Reference proteome</keyword>
<evidence type="ECO:0000313" key="2">
    <source>
        <dbReference type="Proteomes" id="UP000298416"/>
    </source>
</evidence>
<gene>
    <name evidence="1" type="ORF">SASPL_106106</name>
</gene>
<dbReference type="AlphaFoldDB" id="A0A8X8YMZ0"/>
<sequence>MDKLRWGKRKRKRMRCVKVKDSPLSGKSEGGGAVVKKKITSRVVDNNCSKDGSVLPPVPSSHRPTSIRVHESYSRAEGVEIVRKRQLAQGHLYVCRRCWSIAGGNSFDIFQLLIVIRECIVVDKCKPLLIMAINYRIQ</sequence>